<evidence type="ECO:0000313" key="3">
    <source>
        <dbReference type="Proteomes" id="UP001248819"/>
    </source>
</evidence>
<reference evidence="2 3" key="1">
    <citation type="submission" date="2023-09" db="EMBL/GenBank/DDBJ databases">
        <authorList>
            <person name="Rey-Velasco X."/>
        </authorList>
    </citation>
    <scope>NUCLEOTIDE SEQUENCE [LARGE SCALE GENOMIC DNA]</scope>
    <source>
        <strain evidence="2 3">F297</strain>
    </source>
</reference>
<proteinExistence type="predicted"/>
<feature type="region of interest" description="Disordered" evidence="1">
    <location>
        <begin position="50"/>
        <end position="76"/>
    </location>
</feature>
<keyword evidence="3" id="KW-1185">Reference proteome</keyword>
<evidence type="ECO:0000313" key="2">
    <source>
        <dbReference type="EMBL" id="MDT0649960.1"/>
    </source>
</evidence>
<name>A0ABU3CVL6_9FLAO</name>
<comment type="caution">
    <text evidence="2">The sequence shown here is derived from an EMBL/GenBank/DDBJ whole genome shotgun (WGS) entry which is preliminary data.</text>
</comment>
<dbReference type="Proteomes" id="UP001248819">
    <property type="component" value="Unassembled WGS sequence"/>
</dbReference>
<sequence length="140" mass="16287">MKNIASNISYIILFLFFSCKGELKNDSFDAIPNPITTEEESFILENEFIEEASDNSQSKEEYSIKEKTSSKSNQKVQKEIEESALTSVKQESKQVEKQTIAAFTSVKNNSEPVELEIELMNTKDIYIYLEKNKLFHWKWK</sequence>
<organism evidence="2 3">
    <name type="scientific">Autumnicola edwardsiae</name>
    <dbReference type="NCBI Taxonomy" id="3075594"/>
    <lineage>
        <taxon>Bacteria</taxon>
        <taxon>Pseudomonadati</taxon>
        <taxon>Bacteroidota</taxon>
        <taxon>Flavobacteriia</taxon>
        <taxon>Flavobacteriales</taxon>
        <taxon>Flavobacteriaceae</taxon>
        <taxon>Autumnicola</taxon>
    </lineage>
</organism>
<protein>
    <recommendedName>
        <fullName evidence="4">Lipoprotein</fullName>
    </recommendedName>
</protein>
<accession>A0ABU3CVL6</accession>
<feature type="compositionally biased region" description="Basic and acidic residues" evidence="1">
    <location>
        <begin position="57"/>
        <end position="69"/>
    </location>
</feature>
<dbReference type="EMBL" id="JAVRHP010000029">
    <property type="protein sequence ID" value="MDT0649960.1"/>
    <property type="molecule type" value="Genomic_DNA"/>
</dbReference>
<evidence type="ECO:0008006" key="4">
    <source>
        <dbReference type="Google" id="ProtNLM"/>
    </source>
</evidence>
<dbReference type="RefSeq" id="WP_311484135.1">
    <property type="nucleotide sequence ID" value="NZ_JAVRHP010000029.1"/>
</dbReference>
<evidence type="ECO:0000256" key="1">
    <source>
        <dbReference type="SAM" id="MobiDB-lite"/>
    </source>
</evidence>
<dbReference type="PROSITE" id="PS51257">
    <property type="entry name" value="PROKAR_LIPOPROTEIN"/>
    <property type="match status" value="1"/>
</dbReference>
<gene>
    <name evidence="2" type="ORF">RM529_07375</name>
</gene>